<organism evidence="2 3">
    <name type="scientific">Pristionchus entomophagus</name>
    <dbReference type="NCBI Taxonomy" id="358040"/>
    <lineage>
        <taxon>Eukaryota</taxon>
        <taxon>Metazoa</taxon>
        <taxon>Ecdysozoa</taxon>
        <taxon>Nematoda</taxon>
        <taxon>Chromadorea</taxon>
        <taxon>Rhabditida</taxon>
        <taxon>Rhabditina</taxon>
        <taxon>Diplogasteromorpha</taxon>
        <taxon>Diplogasteroidea</taxon>
        <taxon>Neodiplogasteridae</taxon>
        <taxon>Pristionchus</taxon>
    </lineage>
</organism>
<dbReference type="Proteomes" id="UP001432027">
    <property type="component" value="Unassembled WGS sequence"/>
</dbReference>
<reference evidence="2" key="1">
    <citation type="submission" date="2023-10" db="EMBL/GenBank/DDBJ databases">
        <title>Genome assembly of Pristionchus species.</title>
        <authorList>
            <person name="Yoshida K."/>
            <person name="Sommer R.J."/>
        </authorList>
    </citation>
    <scope>NUCLEOTIDE SEQUENCE</scope>
    <source>
        <strain evidence="2">RS0144</strain>
    </source>
</reference>
<name>A0AAV5T068_9BILA</name>
<feature type="signal peptide" evidence="1">
    <location>
        <begin position="1"/>
        <end position="19"/>
    </location>
</feature>
<evidence type="ECO:0000313" key="3">
    <source>
        <dbReference type="Proteomes" id="UP001432027"/>
    </source>
</evidence>
<dbReference type="EMBL" id="BTSX01000003">
    <property type="protein sequence ID" value="GMS88850.1"/>
    <property type="molecule type" value="Genomic_DNA"/>
</dbReference>
<sequence length="86" mass="9954">LRIAVSYLLLLLLMKASSSLLQVLLQRGHIPECVIVSLSRSSERNSLRRSRLGRQRSRLRFLLAGEAADERRAEWGEYLKEEEEET</sequence>
<keyword evidence="3" id="KW-1185">Reference proteome</keyword>
<keyword evidence="1" id="KW-0732">Signal</keyword>
<comment type="caution">
    <text evidence="2">The sequence shown here is derived from an EMBL/GenBank/DDBJ whole genome shotgun (WGS) entry which is preliminary data.</text>
</comment>
<feature type="chain" id="PRO_5043574038" evidence="1">
    <location>
        <begin position="20"/>
        <end position="86"/>
    </location>
</feature>
<feature type="non-terminal residue" evidence="2">
    <location>
        <position position="1"/>
    </location>
</feature>
<dbReference type="AlphaFoldDB" id="A0AAV5T068"/>
<evidence type="ECO:0000256" key="1">
    <source>
        <dbReference type="SAM" id="SignalP"/>
    </source>
</evidence>
<feature type="non-terminal residue" evidence="2">
    <location>
        <position position="86"/>
    </location>
</feature>
<evidence type="ECO:0000313" key="2">
    <source>
        <dbReference type="EMBL" id="GMS88850.1"/>
    </source>
</evidence>
<accession>A0AAV5T068</accession>
<protein>
    <submittedName>
        <fullName evidence="2">Uncharacterized protein</fullName>
    </submittedName>
</protein>
<gene>
    <name evidence="2" type="ORF">PENTCL1PPCAC_11025</name>
</gene>
<proteinExistence type="predicted"/>